<evidence type="ECO:0000313" key="3">
    <source>
        <dbReference type="Proteomes" id="UP001283361"/>
    </source>
</evidence>
<sequence length="230" mass="27488">MFYDPRILVYLFYWNAFMFYDPRILVYPFYWYAFMFYDPRILVYPFYWYAFMFYDPRILVYPFYWYAFMFYVTSTLITVYISVVRCACVAIPFKVKTIFTEGRAIAAFKLFFVSILLLRLPIIREFDPVTITSRVVFKEVDNGGVARSVHDIANRTILTWTSFITVISCLVVMVAKLRASARFWSSGSSSKAISTNATVQTIRIKTHPRQKMFTRQSRRHTKRHQVMLRF</sequence>
<dbReference type="EMBL" id="JAWDGP010001641">
    <property type="protein sequence ID" value="KAK3789654.1"/>
    <property type="molecule type" value="Genomic_DNA"/>
</dbReference>
<dbReference type="Gene3D" id="1.20.1070.10">
    <property type="entry name" value="Rhodopsin 7-helix transmembrane proteins"/>
    <property type="match status" value="1"/>
</dbReference>
<keyword evidence="1" id="KW-0812">Transmembrane</keyword>
<feature type="transmembrane region" description="Helical" evidence="1">
    <location>
        <begin position="157"/>
        <end position="175"/>
    </location>
</feature>
<name>A0AAE1AKS5_9GAST</name>
<keyword evidence="1" id="KW-0472">Membrane</keyword>
<evidence type="ECO:0000313" key="2">
    <source>
        <dbReference type="EMBL" id="KAK3789654.1"/>
    </source>
</evidence>
<keyword evidence="1" id="KW-1133">Transmembrane helix</keyword>
<dbReference type="AlphaFoldDB" id="A0AAE1AKS5"/>
<proteinExistence type="predicted"/>
<feature type="transmembrane region" description="Helical" evidence="1">
    <location>
        <begin position="12"/>
        <end position="34"/>
    </location>
</feature>
<reference evidence="2" key="1">
    <citation type="journal article" date="2023" name="G3 (Bethesda)">
        <title>A reference genome for the long-term kleptoplast-retaining sea slug Elysia crispata morphotype clarki.</title>
        <authorList>
            <person name="Eastman K.E."/>
            <person name="Pendleton A.L."/>
            <person name="Shaikh M.A."/>
            <person name="Suttiyut T."/>
            <person name="Ogas R."/>
            <person name="Tomko P."/>
            <person name="Gavelis G."/>
            <person name="Widhalm J.R."/>
            <person name="Wisecaver J.H."/>
        </authorList>
    </citation>
    <scope>NUCLEOTIDE SEQUENCE</scope>
    <source>
        <strain evidence="2">ECLA1</strain>
    </source>
</reference>
<feature type="transmembrane region" description="Helical" evidence="1">
    <location>
        <begin position="70"/>
        <end position="93"/>
    </location>
</feature>
<keyword evidence="3" id="KW-1185">Reference proteome</keyword>
<evidence type="ECO:0000256" key="1">
    <source>
        <dbReference type="SAM" id="Phobius"/>
    </source>
</evidence>
<dbReference type="Proteomes" id="UP001283361">
    <property type="component" value="Unassembled WGS sequence"/>
</dbReference>
<protein>
    <submittedName>
        <fullName evidence="2">Uncharacterized protein</fullName>
    </submittedName>
</protein>
<organism evidence="2 3">
    <name type="scientific">Elysia crispata</name>
    <name type="common">lettuce slug</name>
    <dbReference type="NCBI Taxonomy" id="231223"/>
    <lineage>
        <taxon>Eukaryota</taxon>
        <taxon>Metazoa</taxon>
        <taxon>Spiralia</taxon>
        <taxon>Lophotrochozoa</taxon>
        <taxon>Mollusca</taxon>
        <taxon>Gastropoda</taxon>
        <taxon>Heterobranchia</taxon>
        <taxon>Euthyneura</taxon>
        <taxon>Panpulmonata</taxon>
        <taxon>Sacoglossa</taxon>
        <taxon>Placobranchoidea</taxon>
        <taxon>Plakobranchidae</taxon>
        <taxon>Elysia</taxon>
    </lineage>
</organism>
<accession>A0AAE1AKS5</accession>
<feature type="transmembrane region" description="Helical" evidence="1">
    <location>
        <begin position="105"/>
        <end position="123"/>
    </location>
</feature>
<comment type="caution">
    <text evidence="2">The sequence shown here is derived from an EMBL/GenBank/DDBJ whole genome shotgun (WGS) entry which is preliminary data.</text>
</comment>
<gene>
    <name evidence="2" type="ORF">RRG08_017343</name>
</gene>